<evidence type="ECO:0000256" key="1">
    <source>
        <dbReference type="ARBA" id="ARBA00004141"/>
    </source>
</evidence>
<evidence type="ECO:0000313" key="6">
    <source>
        <dbReference type="EMBL" id="QBM29646.1"/>
    </source>
</evidence>
<dbReference type="InterPro" id="IPR029095">
    <property type="entry name" value="NarX-like_N"/>
</dbReference>
<feature type="domain" description="NarX-like N-terminal" evidence="5">
    <location>
        <begin position="142"/>
        <end position="234"/>
    </location>
</feature>
<name>A0A4P6X4S7_HYDPS</name>
<feature type="domain" description="NarX-like N-terminal" evidence="5">
    <location>
        <begin position="18"/>
        <end position="110"/>
    </location>
</feature>
<evidence type="ECO:0000256" key="4">
    <source>
        <dbReference type="ARBA" id="ARBA00023136"/>
    </source>
</evidence>
<keyword evidence="4" id="KW-0472">Membrane</keyword>
<evidence type="ECO:0000256" key="2">
    <source>
        <dbReference type="ARBA" id="ARBA00022692"/>
    </source>
</evidence>
<dbReference type="Proteomes" id="UP000293912">
    <property type="component" value="Chromosome"/>
</dbReference>
<reference evidence="6 7" key="1">
    <citation type="submission" date="2019-03" db="EMBL/GenBank/DDBJ databases">
        <authorList>
            <person name="Sebastian G."/>
            <person name="Baumann P."/>
            <person name="Ruckert C."/>
            <person name="Kalinowski J."/>
            <person name="Nebel B."/>
            <person name="Takors R."/>
            <person name="Blombach B."/>
        </authorList>
    </citation>
    <scope>NUCLEOTIDE SEQUENCE [LARGE SCALE GENOMIC DNA]</scope>
    <source>
        <strain evidence="6 7">DSM 1084</strain>
    </source>
</reference>
<dbReference type="Gene3D" id="1.20.120.960">
    <property type="entry name" value="Histidine kinase NarX, sensor domain"/>
    <property type="match status" value="1"/>
</dbReference>
<evidence type="ECO:0000256" key="3">
    <source>
        <dbReference type="ARBA" id="ARBA00022989"/>
    </source>
</evidence>
<comment type="subcellular location">
    <subcellularLocation>
        <location evidence="1">Membrane</location>
        <topology evidence="1">Multi-pass membrane protein</topology>
    </subcellularLocation>
</comment>
<keyword evidence="7" id="KW-1185">Reference proteome</keyword>
<protein>
    <recommendedName>
        <fullName evidence="5">NarX-like N-terminal domain-containing protein</fullName>
    </recommendedName>
</protein>
<dbReference type="Pfam" id="PF13675">
    <property type="entry name" value="PilJ"/>
    <property type="match status" value="2"/>
</dbReference>
<dbReference type="KEGG" id="hpse:HPF_18275"/>
<keyword evidence="2" id="KW-0812">Transmembrane</keyword>
<dbReference type="InterPro" id="IPR042295">
    <property type="entry name" value="NarX-like_N_sf"/>
</dbReference>
<proteinExistence type="predicted"/>
<dbReference type="EMBL" id="CP037867">
    <property type="protein sequence ID" value="QBM29646.1"/>
    <property type="molecule type" value="Genomic_DNA"/>
</dbReference>
<dbReference type="GO" id="GO:0016020">
    <property type="term" value="C:membrane"/>
    <property type="evidence" value="ECO:0007669"/>
    <property type="project" value="UniProtKB-SubCell"/>
</dbReference>
<gene>
    <name evidence="6" type="ORF">HPF_18275</name>
</gene>
<evidence type="ECO:0000313" key="7">
    <source>
        <dbReference type="Proteomes" id="UP000293912"/>
    </source>
</evidence>
<organism evidence="6 7">
    <name type="scientific">Hydrogenophaga pseudoflava</name>
    <name type="common">Pseudomonas carboxydoflava</name>
    <dbReference type="NCBI Taxonomy" id="47421"/>
    <lineage>
        <taxon>Bacteria</taxon>
        <taxon>Pseudomonadati</taxon>
        <taxon>Pseudomonadota</taxon>
        <taxon>Betaproteobacteria</taxon>
        <taxon>Burkholderiales</taxon>
        <taxon>Comamonadaceae</taxon>
        <taxon>Hydrogenophaga</taxon>
    </lineage>
</organism>
<dbReference type="AlphaFoldDB" id="A0A4P6X4S7"/>
<sequence length="260" mass="28209">MKRRDVLILAGSLPLGVNAQVSDLADAINKAGRQRMLSQRMGKAWLAMVHKTEDRSAQAVLDKSMALFDRQLVELKAYAPSPEIRETYTTLEAAWSDYKTALVGAAPSKAGSAALLKADSRVLALAHQGTVQYEAAMGQPVGKLVNVAGRQRMLSQRMAKFYFAAALPVDASTALAEIGKARTEFLAAMTTLREAPEATSRIRDELSLADGQWFFFDQALQRVQSGAAATAKPLSDVFVTSENLLSVMDRVTNLYANLKS</sequence>
<dbReference type="RefSeq" id="WP_133157456.1">
    <property type="nucleotide sequence ID" value="NZ_CP037867.1"/>
</dbReference>
<keyword evidence="3" id="KW-1133">Transmembrane helix</keyword>
<accession>A0A4P6X4S7</accession>
<evidence type="ECO:0000259" key="5">
    <source>
        <dbReference type="Pfam" id="PF13675"/>
    </source>
</evidence>